<dbReference type="Gene3D" id="1.10.287.1490">
    <property type="match status" value="1"/>
</dbReference>
<feature type="domain" description="Rho-GAP" evidence="10">
    <location>
        <begin position="453"/>
        <end position="655"/>
    </location>
</feature>
<evidence type="ECO:0000259" key="10">
    <source>
        <dbReference type="PROSITE" id="PS50238"/>
    </source>
</evidence>
<keyword evidence="4" id="KW-0727">SH2 domain</keyword>
<dbReference type="InterPro" id="IPR008936">
    <property type="entry name" value="Rho_GTPase_activation_prot"/>
</dbReference>
<evidence type="ECO:0000256" key="3">
    <source>
        <dbReference type="ARBA" id="ARBA00022833"/>
    </source>
</evidence>
<feature type="coiled-coil region" evidence="5">
    <location>
        <begin position="885"/>
        <end position="919"/>
    </location>
</feature>
<dbReference type="PANTHER" id="PTHR46075">
    <property type="entry name" value="CHIMERIN FAMILY MEMBER"/>
    <property type="match status" value="1"/>
</dbReference>
<reference evidence="11 12" key="1">
    <citation type="submission" date="2024-05" db="EMBL/GenBank/DDBJ databases">
        <title>Genetic variation in Jamaican populations of the coffee berry borer (Hypothenemus hampei).</title>
        <authorList>
            <person name="Errbii M."/>
            <person name="Myrie A."/>
        </authorList>
    </citation>
    <scope>NUCLEOTIDE SEQUENCE [LARGE SCALE GENOMIC DNA]</scope>
    <source>
        <strain evidence="11">JA-Hopewell-2020-01-JO</strain>
        <tissue evidence="11">Whole body</tissue>
    </source>
</reference>
<feature type="domain" description="SH2" evidence="7">
    <location>
        <begin position="975"/>
        <end position="1069"/>
    </location>
</feature>
<dbReference type="FunFam" id="3.30.505.10:FF:000100">
    <property type="entry name" value="phosphatidylinositol 3-kinase regulatory subunit gamma"/>
    <property type="match status" value="1"/>
</dbReference>
<dbReference type="InterPro" id="IPR035022">
    <property type="entry name" value="PI3kinase_P85_nSH2"/>
</dbReference>
<organism evidence="11 12">
    <name type="scientific">Hypothenemus hampei</name>
    <name type="common">Coffee berry borer</name>
    <dbReference type="NCBI Taxonomy" id="57062"/>
    <lineage>
        <taxon>Eukaryota</taxon>
        <taxon>Metazoa</taxon>
        <taxon>Ecdysozoa</taxon>
        <taxon>Arthropoda</taxon>
        <taxon>Hexapoda</taxon>
        <taxon>Insecta</taxon>
        <taxon>Pterygota</taxon>
        <taxon>Neoptera</taxon>
        <taxon>Endopterygota</taxon>
        <taxon>Coleoptera</taxon>
        <taxon>Polyphaga</taxon>
        <taxon>Cucujiformia</taxon>
        <taxon>Curculionidae</taxon>
        <taxon>Scolytinae</taxon>
        <taxon>Hypothenemus</taxon>
    </lineage>
</organism>
<dbReference type="CDD" id="cd00159">
    <property type="entry name" value="RhoGAP"/>
    <property type="match status" value="1"/>
</dbReference>
<dbReference type="InterPro" id="IPR046349">
    <property type="entry name" value="C1-like_sf"/>
</dbReference>
<dbReference type="GO" id="GO:0046872">
    <property type="term" value="F:metal ion binding"/>
    <property type="evidence" value="ECO:0007669"/>
    <property type="project" value="UniProtKB-KW"/>
</dbReference>
<dbReference type="CDD" id="cd09942">
    <property type="entry name" value="SH2_nSH2_p85_like"/>
    <property type="match status" value="1"/>
</dbReference>
<keyword evidence="5" id="KW-0175">Coiled coil</keyword>
<name>A0ABD1ECP3_HYPHA</name>
<evidence type="ECO:0000259" key="7">
    <source>
        <dbReference type="PROSITE" id="PS50001"/>
    </source>
</evidence>
<dbReference type="Pfam" id="PF07647">
    <property type="entry name" value="SAM_2"/>
    <property type="match status" value="1"/>
</dbReference>
<dbReference type="SMART" id="SM00324">
    <property type="entry name" value="RhoGAP"/>
    <property type="match status" value="1"/>
</dbReference>
<keyword evidence="12" id="KW-1185">Reference proteome</keyword>
<dbReference type="InterPro" id="IPR002219">
    <property type="entry name" value="PKC_DAG/PE"/>
</dbReference>
<dbReference type="InterPro" id="IPR013761">
    <property type="entry name" value="SAM/pointed_sf"/>
</dbReference>
<dbReference type="Gene3D" id="1.10.150.50">
    <property type="entry name" value="Transcription Factor, Ets-1"/>
    <property type="match status" value="1"/>
</dbReference>
<dbReference type="SMART" id="SM00454">
    <property type="entry name" value="SAM"/>
    <property type="match status" value="1"/>
</dbReference>
<evidence type="ECO:0000259" key="8">
    <source>
        <dbReference type="PROSITE" id="PS50081"/>
    </source>
</evidence>
<dbReference type="PROSITE" id="PS50105">
    <property type="entry name" value="SAM_DOMAIN"/>
    <property type="match status" value="1"/>
</dbReference>
<feature type="domain" description="SH2" evidence="7">
    <location>
        <begin position="698"/>
        <end position="792"/>
    </location>
</feature>
<dbReference type="InterPro" id="IPR036860">
    <property type="entry name" value="SH2_dom_sf"/>
</dbReference>
<evidence type="ECO:0008006" key="13">
    <source>
        <dbReference type="Google" id="ProtNLM"/>
    </source>
</evidence>
<evidence type="ECO:0000313" key="12">
    <source>
        <dbReference type="Proteomes" id="UP001566132"/>
    </source>
</evidence>
<dbReference type="Gene3D" id="3.30.505.10">
    <property type="entry name" value="SH2 domain"/>
    <property type="match status" value="2"/>
</dbReference>
<feature type="region of interest" description="Disordered" evidence="6">
    <location>
        <begin position="368"/>
        <end position="389"/>
    </location>
</feature>
<accession>A0ABD1ECP3</accession>
<comment type="caution">
    <text evidence="11">The sequence shown here is derived from an EMBL/GenBank/DDBJ whole genome shotgun (WGS) entry which is preliminary data.</text>
</comment>
<dbReference type="InterPro" id="IPR051854">
    <property type="entry name" value="Rho-type_GAP"/>
</dbReference>
<keyword evidence="2" id="KW-0479">Metal-binding</keyword>
<dbReference type="SUPFAM" id="SSF47769">
    <property type="entry name" value="SAM/Pointed domain"/>
    <property type="match status" value="1"/>
</dbReference>
<dbReference type="AlphaFoldDB" id="A0ABD1ECP3"/>
<dbReference type="Proteomes" id="UP001566132">
    <property type="component" value="Unassembled WGS sequence"/>
</dbReference>
<dbReference type="CDD" id="cd12923">
    <property type="entry name" value="iSH2_PI3K_IA_R"/>
    <property type="match status" value="1"/>
</dbReference>
<protein>
    <recommendedName>
        <fullName evidence="13">Phosphatidylinositol 3-kinase regulatory subunit alpha</fullName>
    </recommendedName>
</protein>
<dbReference type="SUPFAM" id="SSF55550">
    <property type="entry name" value="SH2 domain"/>
    <property type="match status" value="2"/>
</dbReference>
<dbReference type="CDD" id="cd20830">
    <property type="entry name" value="C1_PIK3R-like_rpt2"/>
    <property type="match status" value="1"/>
</dbReference>
<dbReference type="FunFam" id="1.10.150.50:FF:000146">
    <property type="entry name" value="Phosphatidylinositol 3-kinase regulatory subunit alpha-like Protein"/>
    <property type="match status" value="1"/>
</dbReference>
<dbReference type="EMBL" id="JBDJPC010000008">
    <property type="protein sequence ID" value="KAL1492374.1"/>
    <property type="molecule type" value="Genomic_DNA"/>
</dbReference>
<dbReference type="InterPro" id="IPR032498">
    <property type="entry name" value="PI3K_P85_iSH2"/>
</dbReference>
<evidence type="ECO:0000259" key="9">
    <source>
        <dbReference type="PROSITE" id="PS50105"/>
    </source>
</evidence>
<evidence type="ECO:0000256" key="4">
    <source>
        <dbReference type="PROSITE-ProRule" id="PRU00191"/>
    </source>
</evidence>
<dbReference type="PROSITE" id="PS00479">
    <property type="entry name" value="ZF_DAG_PE_1"/>
    <property type="match status" value="1"/>
</dbReference>
<evidence type="ECO:0000256" key="2">
    <source>
        <dbReference type="ARBA" id="ARBA00022723"/>
    </source>
</evidence>
<dbReference type="Pfam" id="PF00620">
    <property type="entry name" value="RhoGAP"/>
    <property type="match status" value="1"/>
</dbReference>
<dbReference type="SUPFAM" id="SSF48350">
    <property type="entry name" value="GTPase activation domain, GAP"/>
    <property type="match status" value="1"/>
</dbReference>
<proteinExistence type="predicted"/>
<evidence type="ECO:0000313" key="11">
    <source>
        <dbReference type="EMBL" id="KAL1492374.1"/>
    </source>
</evidence>
<dbReference type="Pfam" id="PF00130">
    <property type="entry name" value="C1_1"/>
    <property type="match status" value="1"/>
</dbReference>
<dbReference type="PROSITE" id="PS50238">
    <property type="entry name" value="RHOGAP"/>
    <property type="match status" value="1"/>
</dbReference>
<feature type="domain" description="SAM" evidence="9">
    <location>
        <begin position="301"/>
        <end position="364"/>
    </location>
</feature>
<dbReference type="FunFam" id="3.30.505.10:FF:000080">
    <property type="entry name" value="Pi3K21B, isoform C"/>
    <property type="match status" value="1"/>
</dbReference>
<feature type="region of interest" description="Disordered" evidence="6">
    <location>
        <begin position="93"/>
        <end position="118"/>
    </location>
</feature>
<dbReference type="PROSITE" id="PS50001">
    <property type="entry name" value="SH2"/>
    <property type="match status" value="2"/>
</dbReference>
<dbReference type="SMART" id="SM00252">
    <property type="entry name" value="SH2"/>
    <property type="match status" value="2"/>
</dbReference>
<evidence type="ECO:0000256" key="5">
    <source>
        <dbReference type="SAM" id="Coils"/>
    </source>
</evidence>
<dbReference type="InterPro" id="IPR000980">
    <property type="entry name" value="SH2"/>
</dbReference>
<feature type="region of interest" description="Disordered" evidence="6">
    <location>
        <begin position="1"/>
        <end position="21"/>
    </location>
</feature>
<dbReference type="InterPro" id="IPR001660">
    <property type="entry name" value="SAM"/>
</dbReference>
<gene>
    <name evidence="11" type="ORF">ABEB36_010629</name>
</gene>
<dbReference type="InterPro" id="IPR000198">
    <property type="entry name" value="RhoGAP_dom"/>
</dbReference>
<keyword evidence="3" id="KW-0862">Zinc</keyword>
<dbReference type="SMART" id="SM00109">
    <property type="entry name" value="C1"/>
    <property type="match status" value="1"/>
</dbReference>
<dbReference type="Gene3D" id="1.10.555.10">
    <property type="entry name" value="Rho GTPase activation protein"/>
    <property type="match status" value="1"/>
</dbReference>
<dbReference type="GO" id="GO:0005096">
    <property type="term" value="F:GTPase activator activity"/>
    <property type="evidence" value="ECO:0007669"/>
    <property type="project" value="UniProtKB-KW"/>
</dbReference>
<keyword evidence="1" id="KW-0343">GTPase activation</keyword>
<evidence type="ECO:0000256" key="6">
    <source>
        <dbReference type="SAM" id="MobiDB-lite"/>
    </source>
</evidence>
<dbReference type="SUPFAM" id="SSF57889">
    <property type="entry name" value="Cysteine-rich domain"/>
    <property type="match status" value="1"/>
</dbReference>
<dbReference type="PANTHER" id="PTHR46075:SF5">
    <property type="entry name" value="PHOSPHATIDYLINOSITOL 3-KINASE REGULATORY SUBUNIT ALPHA"/>
    <property type="match status" value="1"/>
</dbReference>
<dbReference type="Pfam" id="PF00017">
    <property type="entry name" value="SH2"/>
    <property type="match status" value="2"/>
</dbReference>
<dbReference type="PROSITE" id="PS50081">
    <property type="entry name" value="ZF_DAG_PE_2"/>
    <property type="match status" value="1"/>
</dbReference>
<feature type="domain" description="Phorbol-ester/DAG-type" evidence="8">
    <location>
        <begin position="390"/>
        <end position="440"/>
    </location>
</feature>
<dbReference type="Gene3D" id="3.30.60.20">
    <property type="match status" value="1"/>
</dbReference>
<dbReference type="Pfam" id="PF16454">
    <property type="entry name" value="PI3K_P85_iSH2"/>
    <property type="match status" value="1"/>
</dbReference>
<sequence>MNMNKREGQQQKQPEAYGDRDKMYRRMTVLADLRKPSILPLVNIDTDNYMLRDISRPVASVTPLRTPDLAALLDNGVVADGIVIGRLDELDDSKTSKTEETHFESESTRNLEEETTRNLDEDPQYVEENMGLAVGGYTVINVSEVVPMEVDDDINIDESPKIDKRKFLELLKNFPEARNLQKRYLNSVSPPPSQVLDDVIQLSEPQQRNSLNCDFFFGVNLEASIASIPTTNGCARLLSFHNLLCSCASICCCNCGTSCSSDCHSCFHNNCSQFYKNYLCQKDTNALPPVTLDYDKPITEWTSSNVVEWMAALNLYTYSDVFRCKDIKGADLINLDRDKLIAMGIKDEFHQKAILTCIDELLNKNEEKKNPVGETGEGGSSTSTTSTGYPHNLIQHSFSTLERCDKCNKYLRGLLHQGFICQDCSSVAHRTCVATGLSPCSRRPLEDGRKPFFQFKSYFGQGLCMQIMPTSSAPLLLLKCVAELENKARQDETLELYNLYSATPPADQVNRLMKMIDSDINNLDLAAFSSIALAGIIKKYLRELPDPVIPVNWYDKFLEAQRKKSDEECTSVLKQLILELPEPHRATLHFVMAHLCRICQMEFGRGNKNPPTVLIQVMCHILLRPPWDRIIQVVYNTQAHNRIIEILLLHCDWGEAVPEFASAPAIPPRKVSGRMGRLGESTSISEKEKVITLQEADWYWGDAKREEINERMSNAVDGTFCIRDASSKGGEYTLTLRKGGANKLIKICHRDGKYGFTEPYIFNSVVDLVNHFRNVSLSQYNTSLNIKLLYPLIKRGAEDDKEQSLKLDNVREKLEYVNKNLLEKQQECERVSKDFNETIQEIQTRRLSLNAFRELIKVFRDQTAIQEKFQYEAQPHEIKSVEDNSELLKQRLTLLMDSCEQLEKNLQRKEAYSRTLERELTSLKPEIHNLRRERERSIIWLLEHGVSQSEINKMINKNAEEVEVDITAHKDETSWLMPNSTREEAESLLSGKPDGTFLIRKSRNNPNYVLVVMCNGVPNHCIIYESYQGFGFTEPYNIYKTLKDLVIHYAANSLEMHNDVLNTVLRYPVGSVNSSTFNREGIYVF</sequence>
<dbReference type="PRINTS" id="PR00678">
    <property type="entry name" value="PI3KINASEP85"/>
</dbReference>
<evidence type="ECO:0000256" key="1">
    <source>
        <dbReference type="ARBA" id="ARBA00022468"/>
    </source>
</evidence>